<reference evidence="1" key="1">
    <citation type="journal article" date="2020" name="Nature">
        <title>Giant virus diversity and host interactions through global metagenomics.</title>
        <authorList>
            <person name="Schulz F."/>
            <person name="Roux S."/>
            <person name="Paez-Espino D."/>
            <person name="Jungbluth S."/>
            <person name="Walsh D.A."/>
            <person name="Denef V.J."/>
            <person name="McMahon K.D."/>
            <person name="Konstantinidis K.T."/>
            <person name="Eloe-Fadrosh E.A."/>
            <person name="Kyrpides N.C."/>
            <person name="Woyke T."/>
        </authorList>
    </citation>
    <scope>NUCLEOTIDE SEQUENCE</scope>
    <source>
        <strain evidence="1">GVMAG-M-3300021425-30</strain>
    </source>
</reference>
<dbReference type="AlphaFoldDB" id="A0A6C0CRS9"/>
<accession>A0A6C0CRS9</accession>
<organism evidence="1">
    <name type="scientific">viral metagenome</name>
    <dbReference type="NCBI Taxonomy" id="1070528"/>
    <lineage>
        <taxon>unclassified sequences</taxon>
        <taxon>metagenomes</taxon>
        <taxon>organismal metagenomes</taxon>
    </lineage>
</organism>
<sequence length="199" mass="22865">MTDEQYQAAIKQFIASQFKYQLIGNVARVDLVPKQTPDNFVYYIAFVHFAEWFDTDQARALQADVTDSSKRAKLQFHERWFWICNKNTKPLTADEVAKAKLEWQMKEQQHAIWLAQQQAMSQWHHQMMMNAMGYQMARGYIPHPIMSGAAEMASTGFTSTSTDFPPLAPLTRQSNMRPAAQIESDVCHNGCCNSDDFDN</sequence>
<protein>
    <submittedName>
        <fullName evidence="1">Uncharacterized protein</fullName>
    </submittedName>
</protein>
<name>A0A6C0CRS9_9ZZZZ</name>
<proteinExistence type="predicted"/>
<dbReference type="EMBL" id="MN739468">
    <property type="protein sequence ID" value="QHT06404.1"/>
    <property type="molecule type" value="Genomic_DNA"/>
</dbReference>
<evidence type="ECO:0000313" key="1">
    <source>
        <dbReference type="EMBL" id="QHT06404.1"/>
    </source>
</evidence>